<proteinExistence type="predicted"/>
<gene>
    <name evidence="1" type="ORF">RDI58_008457</name>
</gene>
<accession>A0AAN8TYD6</accession>
<dbReference type="Proteomes" id="UP001371456">
    <property type="component" value="Unassembled WGS sequence"/>
</dbReference>
<dbReference type="AlphaFoldDB" id="A0AAN8TYD6"/>
<sequence>MPVGNACGALSLFSWGSPLSVYRLVVGTSYYFLSFKRGQLSDCHTVLDRIPRNVLFVGLDGYERAYNCGGVFSLFFLIQHGYVILLIAICNANPFIDIDSICGGSAMFNACHFLLMVSLKNKTSSSTFIPCATVILKKYNIGTWIATKCAAYSSINLQLSEIVNITYRDKAFNMCQLAPPVSRKKFTSSMTLGLGYLACLLKGAVAGYKTLLIELLCRLWASDNDVVDVRLYYSNLEDKVLLGPEKIYQEWFSFANSDVDESLTGGDATKLFAMSNLPRQELKQVLFFSTSFISLISFTCTQ</sequence>
<name>A0AAN8TYD6_SOLBU</name>
<evidence type="ECO:0000313" key="1">
    <source>
        <dbReference type="EMBL" id="KAK6795004.1"/>
    </source>
</evidence>
<protein>
    <submittedName>
        <fullName evidence="1">Uncharacterized protein</fullName>
    </submittedName>
</protein>
<comment type="caution">
    <text evidence="1">The sequence shown here is derived from an EMBL/GenBank/DDBJ whole genome shotgun (WGS) entry which is preliminary data.</text>
</comment>
<keyword evidence="2" id="KW-1185">Reference proteome</keyword>
<reference evidence="1 2" key="1">
    <citation type="submission" date="2024-02" db="EMBL/GenBank/DDBJ databases">
        <title>de novo genome assembly of Solanum bulbocastanum strain 11H21.</title>
        <authorList>
            <person name="Hosaka A.J."/>
        </authorList>
    </citation>
    <scope>NUCLEOTIDE SEQUENCE [LARGE SCALE GENOMIC DNA]</scope>
    <source>
        <tissue evidence="1">Young leaves</tissue>
    </source>
</reference>
<organism evidence="1 2">
    <name type="scientific">Solanum bulbocastanum</name>
    <name type="common">Wild potato</name>
    <dbReference type="NCBI Taxonomy" id="147425"/>
    <lineage>
        <taxon>Eukaryota</taxon>
        <taxon>Viridiplantae</taxon>
        <taxon>Streptophyta</taxon>
        <taxon>Embryophyta</taxon>
        <taxon>Tracheophyta</taxon>
        <taxon>Spermatophyta</taxon>
        <taxon>Magnoliopsida</taxon>
        <taxon>eudicotyledons</taxon>
        <taxon>Gunneridae</taxon>
        <taxon>Pentapetalae</taxon>
        <taxon>asterids</taxon>
        <taxon>lamiids</taxon>
        <taxon>Solanales</taxon>
        <taxon>Solanaceae</taxon>
        <taxon>Solanoideae</taxon>
        <taxon>Solaneae</taxon>
        <taxon>Solanum</taxon>
    </lineage>
</organism>
<dbReference type="EMBL" id="JBANQN010000003">
    <property type="protein sequence ID" value="KAK6795004.1"/>
    <property type="molecule type" value="Genomic_DNA"/>
</dbReference>
<evidence type="ECO:0000313" key="2">
    <source>
        <dbReference type="Proteomes" id="UP001371456"/>
    </source>
</evidence>